<dbReference type="InterPro" id="IPR005479">
    <property type="entry name" value="CPAse_ATP-bd"/>
</dbReference>
<dbReference type="InterPro" id="IPR005481">
    <property type="entry name" value="BC-like_N"/>
</dbReference>
<evidence type="ECO:0000313" key="12">
    <source>
        <dbReference type="Proteomes" id="UP000588068"/>
    </source>
</evidence>
<dbReference type="Pfam" id="PF02786">
    <property type="entry name" value="CPSase_L_D2"/>
    <property type="match status" value="1"/>
</dbReference>
<evidence type="ECO:0000256" key="4">
    <source>
        <dbReference type="ARBA" id="ARBA00022840"/>
    </source>
</evidence>
<evidence type="ECO:0000313" key="11">
    <source>
        <dbReference type="EMBL" id="MBB6093456.1"/>
    </source>
</evidence>
<evidence type="ECO:0000256" key="1">
    <source>
        <dbReference type="ARBA" id="ARBA00001953"/>
    </source>
</evidence>
<dbReference type="GO" id="GO:0016740">
    <property type="term" value="F:transferase activity"/>
    <property type="evidence" value="ECO:0007669"/>
    <property type="project" value="UniProtKB-KW"/>
</dbReference>
<dbReference type="PROSITE" id="PS50975">
    <property type="entry name" value="ATP_GRASP"/>
    <property type="match status" value="1"/>
</dbReference>
<dbReference type="GO" id="GO:0016874">
    <property type="term" value="F:ligase activity"/>
    <property type="evidence" value="ECO:0007669"/>
    <property type="project" value="UniProtKB-KW"/>
</dbReference>
<keyword evidence="4 6" id="KW-0067">ATP-binding</keyword>
<dbReference type="SUPFAM" id="SSF51230">
    <property type="entry name" value="Single hybrid motif"/>
    <property type="match status" value="1"/>
</dbReference>
<feature type="domain" description="ATP-grasp" evidence="8">
    <location>
        <begin position="125"/>
        <end position="327"/>
    </location>
</feature>
<evidence type="ECO:0000259" key="9">
    <source>
        <dbReference type="PROSITE" id="PS50979"/>
    </source>
</evidence>
<protein>
    <submittedName>
        <fullName evidence="11">Acetyl/propionyl-CoA carboxylase alpha subunit/acetyl-CoA carboxylase carboxyltransferase component</fullName>
    </submittedName>
</protein>
<dbReference type="SUPFAM" id="SSF52440">
    <property type="entry name" value="PreATP-grasp domain"/>
    <property type="match status" value="1"/>
</dbReference>
<dbReference type="InterPro" id="IPR000089">
    <property type="entry name" value="Biotin_lipoyl"/>
</dbReference>
<evidence type="ECO:0000256" key="6">
    <source>
        <dbReference type="PROSITE-ProRule" id="PRU00409"/>
    </source>
</evidence>
<dbReference type="RefSeq" id="WP_184331898.1">
    <property type="nucleotide sequence ID" value="NZ_JACHHZ010000003.1"/>
</dbReference>
<dbReference type="Gene3D" id="3.90.226.10">
    <property type="entry name" value="2-enoyl-CoA Hydratase, Chain A, domain 1"/>
    <property type="match status" value="2"/>
</dbReference>
<dbReference type="Proteomes" id="UP000588068">
    <property type="component" value="Unassembled WGS sequence"/>
</dbReference>
<dbReference type="GO" id="GO:0046872">
    <property type="term" value="F:metal ion binding"/>
    <property type="evidence" value="ECO:0007669"/>
    <property type="project" value="InterPro"/>
</dbReference>
<dbReference type="InterPro" id="IPR050856">
    <property type="entry name" value="Biotin_carboxylase_complex"/>
</dbReference>
<gene>
    <name evidence="11" type="ORF">HNQ60_002337</name>
</gene>
<dbReference type="InterPro" id="IPR005482">
    <property type="entry name" value="Biotin_COase_C"/>
</dbReference>
<dbReference type="SUPFAM" id="SSF52096">
    <property type="entry name" value="ClpP/crotonase"/>
    <property type="match status" value="2"/>
</dbReference>
<keyword evidence="5" id="KW-0092">Biotin</keyword>
<dbReference type="PANTHER" id="PTHR18866">
    <property type="entry name" value="CARBOXYLASE:PYRUVATE/ACETYL-COA/PROPIONYL-COA CARBOXYLASE"/>
    <property type="match status" value="1"/>
</dbReference>
<keyword evidence="2" id="KW-0436">Ligase</keyword>
<feature type="domain" description="CoA carboxyltransferase C-terminal" evidence="10">
    <location>
        <begin position="875"/>
        <end position="1118"/>
    </location>
</feature>
<dbReference type="AlphaFoldDB" id="A0A841HKS6"/>
<dbReference type="InterPro" id="IPR016185">
    <property type="entry name" value="PreATP-grasp_dom_sf"/>
</dbReference>
<keyword evidence="3 6" id="KW-0547">Nucleotide-binding</keyword>
<dbReference type="Pfam" id="PF00289">
    <property type="entry name" value="Biotin_carb_N"/>
    <property type="match status" value="1"/>
</dbReference>
<comment type="caution">
    <text evidence="11">The sequence shown here is derived from an EMBL/GenBank/DDBJ whole genome shotgun (WGS) entry which is preliminary data.</text>
</comment>
<dbReference type="InterPro" id="IPR029045">
    <property type="entry name" value="ClpP/crotonase-like_dom_sf"/>
</dbReference>
<dbReference type="SUPFAM" id="SSF51246">
    <property type="entry name" value="Rudiment single hybrid motif"/>
    <property type="match status" value="1"/>
</dbReference>
<dbReference type="Pfam" id="PF02785">
    <property type="entry name" value="Biotin_carb_C"/>
    <property type="match status" value="1"/>
</dbReference>
<accession>A0A841HKS6</accession>
<keyword evidence="11" id="KW-0808">Transferase</keyword>
<sequence>MQLAQDSEQTLLIANRGEIAIRIARAAAAVGMRTIAIYSEDDARSLHVRRCDDAIALSGKGARAYLDSKQIIDAALARGCNAIHPGYGFLSESAAFAAAVRDAGLTFVGPRTDLLALFGDKTQARSLARSLEVPVPLGTFAAASIDDIARFRSSLPAGTAIVIKASGGGGGRGMRVVTQESELQEAYARCRSEAKSAFGVDEVYVEEYFPSVRHLEVQILGDAAGNVSHLWERECTIQRRHQKLVEIAPSPGVHPRVRDRVIDAALRMARHVRYDSLGTFEFLVDAAGGADARFVFIETNARLQVEHTVTEEILGIDLVEAQLRVASGATLPQLELTQEQIPQPRGASMQLRINMEAMQPDGSSKPTSGNLAVFEPPSGRGIRVDTFGYAGYAALPGFDPLLAKVIVHSQQPGFNALADAAYRALCEFRVEGVTTNLTFLQALLQHPEFIADRVDTQFIARHGEELLQPGAGHPRRFIETPATALRSQRVGAQVDSNDPLAVLAHGKQEVHAASQSSIDDDSPGAIKSPLQGTIVSIDVREGDLVHRGQQVLVIESMKMEHALVASVGGRVMTIAITVGDTVVEGATLVALEPQDVDRSGAADVAAVDLDLIRPDLLEVLQRHEVTLDAARPEAVARRRATKQRTARENIDDLCDQGTFVEYGPLVLAAQRARRSLEELIVKSPADGMVAGVGRINGALFPEPQASSVVMSYDYTVFAGTQGARNHIKTDRMIQVAKRGRMPVVIFTEGGGGRPGDTETSGDAGGTPTFADFAELSGTVPLVGIASGRCFAGNASLLGCCDVVIATANANIGMGGPAMVEGGGLGVFKPEEIGPISVQLANGVVDIGVADEAQAVRAARQYLSYFQGTVKDFECSDQRQLRHVIPENRLRAYEVRRVIDTLSDTACVLELRSQFARGMITSLIRIEGMPVGVIANNPQHLGGAIDADGADKAARFMQLCDSYDIPILFLCDTPGIMVGPEIEKTALVRHSSRMFVIGANLSVPFFTIVLRKAYGLGAIAMAGGSFKRPMATVAWPTGEFGGMGLEGAVKLAYRNELAQIADPIQRRKKYDEMVAKLYEQGKALSISTIFGVDDTIDPADSRRWLVSLLKAARAAPGRRRRKRPGIDSW</sequence>
<dbReference type="Pfam" id="PF00364">
    <property type="entry name" value="Biotin_lipoyl"/>
    <property type="match status" value="1"/>
</dbReference>
<dbReference type="Gene3D" id="3.30.1490.20">
    <property type="entry name" value="ATP-grasp fold, A domain"/>
    <property type="match status" value="1"/>
</dbReference>
<dbReference type="InterPro" id="IPR011764">
    <property type="entry name" value="Biotin_carboxylation_dom"/>
</dbReference>
<dbReference type="EMBL" id="JACHHZ010000003">
    <property type="protein sequence ID" value="MBB6093456.1"/>
    <property type="molecule type" value="Genomic_DNA"/>
</dbReference>
<dbReference type="CDD" id="cd06850">
    <property type="entry name" value="biotinyl_domain"/>
    <property type="match status" value="1"/>
</dbReference>
<dbReference type="InterPro" id="IPR011763">
    <property type="entry name" value="COA_CT_C"/>
</dbReference>
<evidence type="ECO:0000256" key="3">
    <source>
        <dbReference type="ARBA" id="ARBA00022741"/>
    </source>
</evidence>
<dbReference type="Gene3D" id="3.30.470.20">
    <property type="entry name" value="ATP-grasp fold, B domain"/>
    <property type="match status" value="1"/>
</dbReference>
<feature type="domain" description="Biotin carboxylation" evidence="9">
    <location>
        <begin position="7"/>
        <end position="464"/>
    </location>
</feature>
<evidence type="ECO:0000259" key="7">
    <source>
        <dbReference type="PROSITE" id="PS50968"/>
    </source>
</evidence>
<comment type="cofactor">
    <cofactor evidence="1">
        <name>biotin</name>
        <dbReference type="ChEBI" id="CHEBI:57586"/>
    </cofactor>
</comment>
<dbReference type="Gene3D" id="2.40.50.100">
    <property type="match status" value="1"/>
</dbReference>
<evidence type="ECO:0000256" key="5">
    <source>
        <dbReference type="ARBA" id="ARBA00023267"/>
    </source>
</evidence>
<dbReference type="GO" id="GO:0005524">
    <property type="term" value="F:ATP binding"/>
    <property type="evidence" value="ECO:0007669"/>
    <property type="project" value="UniProtKB-UniRule"/>
</dbReference>
<evidence type="ECO:0000259" key="8">
    <source>
        <dbReference type="PROSITE" id="PS50975"/>
    </source>
</evidence>
<keyword evidence="12" id="KW-1185">Reference proteome</keyword>
<dbReference type="Pfam" id="PF01039">
    <property type="entry name" value="Carboxyl_trans"/>
    <property type="match status" value="1"/>
</dbReference>
<dbReference type="PANTHER" id="PTHR18866:SF33">
    <property type="entry name" value="METHYLCROTONOYL-COA CARBOXYLASE SUBUNIT ALPHA, MITOCHONDRIAL-RELATED"/>
    <property type="match status" value="1"/>
</dbReference>
<dbReference type="PROSITE" id="PS50989">
    <property type="entry name" value="COA_CT_CTER"/>
    <property type="match status" value="1"/>
</dbReference>
<dbReference type="InterPro" id="IPR011054">
    <property type="entry name" value="Rudment_hybrid_motif"/>
</dbReference>
<evidence type="ECO:0000256" key="2">
    <source>
        <dbReference type="ARBA" id="ARBA00022598"/>
    </source>
</evidence>
<dbReference type="InterPro" id="IPR034733">
    <property type="entry name" value="AcCoA_carboxyl_beta"/>
</dbReference>
<dbReference type="InterPro" id="IPR013815">
    <property type="entry name" value="ATP_grasp_subdomain_1"/>
</dbReference>
<dbReference type="PROSITE" id="PS50979">
    <property type="entry name" value="BC"/>
    <property type="match status" value="1"/>
</dbReference>
<reference evidence="11 12" key="1">
    <citation type="submission" date="2020-08" db="EMBL/GenBank/DDBJ databases">
        <title>Genomic Encyclopedia of Type Strains, Phase IV (KMG-IV): sequencing the most valuable type-strain genomes for metagenomic binning, comparative biology and taxonomic classification.</title>
        <authorList>
            <person name="Goeker M."/>
        </authorList>
    </citation>
    <scope>NUCLEOTIDE SEQUENCE [LARGE SCALE GENOMIC DNA]</scope>
    <source>
        <strain evidence="11 12">DSM 26723</strain>
    </source>
</reference>
<feature type="domain" description="Lipoyl-binding" evidence="7">
    <location>
        <begin position="517"/>
        <end position="592"/>
    </location>
</feature>
<dbReference type="InterPro" id="IPR011053">
    <property type="entry name" value="Single_hybrid_motif"/>
</dbReference>
<dbReference type="InterPro" id="IPR011761">
    <property type="entry name" value="ATP-grasp"/>
</dbReference>
<dbReference type="SUPFAM" id="SSF56059">
    <property type="entry name" value="Glutathione synthetase ATP-binding domain-like"/>
    <property type="match status" value="1"/>
</dbReference>
<dbReference type="Gene3D" id="3.40.50.20">
    <property type="match status" value="1"/>
</dbReference>
<proteinExistence type="predicted"/>
<evidence type="ECO:0000259" key="10">
    <source>
        <dbReference type="PROSITE" id="PS50989"/>
    </source>
</evidence>
<organism evidence="11 12">
    <name type="scientific">Povalibacter uvarum</name>
    <dbReference type="NCBI Taxonomy" id="732238"/>
    <lineage>
        <taxon>Bacteria</taxon>
        <taxon>Pseudomonadati</taxon>
        <taxon>Pseudomonadota</taxon>
        <taxon>Gammaproteobacteria</taxon>
        <taxon>Steroidobacterales</taxon>
        <taxon>Steroidobacteraceae</taxon>
        <taxon>Povalibacter</taxon>
    </lineage>
</organism>
<name>A0A841HKS6_9GAMM</name>
<dbReference type="SMART" id="SM00878">
    <property type="entry name" value="Biotin_carb_C"/>
    <property type="match status" value="1"/>
</dbReference>
<dbReference type="PROSITE" id="PS50968">
    <property type="entry name" value="BIOTINYL_LIPOYL"/>
    <property type="match status" value="1"/>
</dbReference>